<keyword evidence="2" id="KW-1185">Reference proteome</keyword>
<organism evidence="1 2">
    <name type="scientific">Microbaculum marinum</name>
    <dbReference type="NCBI Taxonomy" id="1764581"/>
    <lineage>
        <taxon>Bacteria</taxon>
        <taxon>Pseudomonadati</taxon>
        <taxon>Pseudomonadota</taxon>
        <taxon>Alphaproteobacteria</taxon>
        <taxon>Hyphomicrobiales</taxon>
        <taxon>Tepidamorphaceae</taxon>
        <taxon>Microbaculum</taxon>
    </lineage>
</organism>
<evidence type="ECO:0000313" key="1">
    <source>
        <dbReference type="EMBL" id="MEJ8573173.1"/>
    </source>
</evidence>
<proteinExistence type="predicted"/>
<name>A0AAW9RS54_9HYPH</name>
<dbReference type="PANTHER" id="PTHR37807:SF3">
    <property type="entry name" value="OS07G0160300 PROTEIN"/>
    <property type="match status" value="1"/>
</dbReference>
<dbReference type="SUPFAM" id="SSF52540">
    <property type="entry name" value="P-loop containing nucleoside triphosphate hydrolases"/>
    <property type="match status" value="1"/>
</dbReference>
<dbReference type="PANTHER" id="PTHR37807">
    <property type="entry name" value="OS07G0160300 PROTEIN"/>
    <property type="match status" value="1"/>
</dbReference>
<gene>
    <name evidence="1" type="ORF">V3328_16900</name>
</gene>
<dbReference type="EMBL" id="JAZHOF010000007">
    <property type="protein sequence ID" value="MEJ8573173.1"/>
    <property type="molecule type" value="Genomic_DNA"/>
</dbReference>
<dbReference type="Pfam" id="PF13671">
    <property type="entry name" value="AAA_33"/>
    <property type="match status" value="1"/>
</dbReference>
<dbReference type="AlphaFoldDB" id="A0AAW9RS54"/>
<dbReference type="Gene3D" id="3.40.50.300">
    <property type="entry name" value="P-loop containing nucleotide triphosphate hydrolases"/>
    <property type="match status" value="1"/>
</dbReference>
<comment type="caution">
    <text evidence="1">The sequence shown here is derived from an EMBL/GenBank/DDBJ whole genome shotgun (WGS) entry which is preliminary data.</text>
</comment>
<accession>A0AAW9RS54</accession>
<reference evidence="1 2" key="1">
    <citation type="submission" date="2024-02" db="EMBL/GenBank/DDBJ databases">
        <title>Genome analysis and characterization of Microbaculum marinisediminis sp. nov., isolated from marine sediment.</title>
        <authorList>
            <person name="Du Z.-J."/>
            <person name="Ye Y.-Q."/>
            <person name="Zhang Z.-R."/>
            <person name="Yuan S.-M."/>
            <person name="Zhang X.-Y."/>
        </authorList>
    </citation>
    <scope>NUCLEOTIDE SEQUENCE [LARGE SCALE GENOMIC DNA]</scope>
    <source>
        <strain evidence="1 2">SDUM1044001</strain>
    </source>
</reference>
<evidence type="ECO:0000313" key="2">
    <source>
        <dbReference type="Proteomes" id="UP001378188"/>
    </source>
</evidence>
<sequence>MLIILGGLPGTGKTSVARQLALRLGAVHIRIDTIEQAIRDTGAAARQSMADSGYRVGYGVSGDNLAIGRMVIADSVNPIELTRAAWRAVAERAGVRGIEVEIVCSDADEHRRRIETRRPDVPGLRLPTWDDVLARRYEPWESADLVIDTAGRGLDEAVAQLVSRLPAD</sequence>
<protein>
    <submittedName>
        <fullName evidence="1">AAA family ATPase</fullName>
    </submittedName>
</protein>
<dbReference type="Proteomes" id="UP001378188">
    <property type="component" value="Unassembled WGS sequence"/>
</dbReference>
<dbReference type="RefSeq" id="WP_340330874.1">
    <property type="nucleotide sequence ID" value="NZ_JAZHOF010000007.1"/>
</dbReference>
<dbReference type="InterPro" id="IPR027417">
    <property type="entry name" value="P-loop_NTPase"/>
</dbReference>